<dbReference type="PROSITE" id="PS00455">
    <property type="entry name" value="AMP_BINDING"/>
    <property type="match status" value="1"/>
</dbReference>
<evidence type="ECO:0000313" key="5">
    <source>
        <dbReference type="EMBL" id="KAJ8599654.1"/>
    </source>
</evidence>
<name>A0AAD7XIQ9_9STRA</name>
<feature type="region of interest" description="Disordered" evidence="1">
    <location>
        <begin position="196"/>
        <end position="220"/>
    </location>
</feature>
<accession>A0AAD7XIQ9</accession>
<dbReference type="InterPro" id="IPR009081">
    <property type="entry name" value="PP-bd_ACP"/>
</dbReference>
<feature type="domain" description="AMP-dependent synthetase/ligase" evidence="3">
    <location>
        <begin position="37"/>
        <end position="272"/>
    </location>
</feature>
<dbReference type="Pfam" id="PF00501">
    <property type="entry name" value="AMP-binding"/>
    <property type="match status" value="2"/>
</dbReference>
<feature type="domain" description="Carrier" evidence="4">
    <location>
        <begin position="888"/>
        <end position="937"/>
    </location>
</feature>
<evidence type="ECO:0000313" key="6">
    <source>
        <dbReference type="Proteomes" id="UP001230188"/>
    </source>
</evidence>
<dbReference type="PANTHER" id="PTHR22754">
    <property type="entry name" value="DISCO-INTERACTING PROTEIN 2 DIP2 -RELATED"/>
    <property type="match status" value="1"/>
</dbReference>
<dbReference type="EMBL" id="JAQMWT010000551">
    <property type="protein sequence ID" value="KAJ8599654.1"/>
    <property type="molecule type" value="Genomic_DNA"/>
</dbReference>
<keyword evidence="2" id="KW-1133">Transmembrane helix</keyword>
<dbReference type="InterPro" id="IPR036736">
    <property type="entry name" value="ACP-like_sf"/>
</dbReference>
<feature type="transmembrane region" description="Helical" evidence="2">
    <location>
        <begin position="1092"/>
        <end position="1112"/>
    </location>
</feature>
<dbReference type="InterPro" id="IPR000873">
    <property type="entry name" value="AMP-dep_synth/lig_dom"/>
</dbReference>
<feature type="domain" description="AMP-dependent synthetase/ligase" evidence="3">
    <location>
        <begin position="297"/>
        <end position="524"/>
    </location>
</feature>
<feature type="transmembrane region" description="Helical" evidence="2">
    <location>
        <begin position="975"/>
        <end position="998"/>
    </location>
</feature>
<reference evidence="5" key="1">
    <citation type="submission" date="2023-01" db="EMBL/GenBank/DDBJ databases">
        <title>Metagenome sequencing of chrysophaentin producing Chrysophaeum taylorii.</title>
        <authorList>
            <person name="Davison J."/>
            <person name="Bewley C."/>
        </authorList>
    </citation>
    <scope>NUCLEOTIDE SEQUENCE</scope>
    <source>
        <strain evidence="5">NIES-1699</strain>
    </source>
</reference>
<dbReference type="InterPro" id="IPR011004">
    <property type="entry name" value="Trimer_LpxA-like_sf"/>
</dbReference>
<dbReference type="SUPFAM" id="SSF47336">
    <property type="entry name" value="ACP-like"/>
    <property type="match status" value="1"/>
</dbReference>
<feature type="transmembrane region" description="Helical" evidence="2">
    <location>
        <begin position="1372"/>
        <end position="1396"/>
    </location>
</feature>
<dbReference type="InterPro" id="IPR020845">
    <property type="entry name" value="AMP-binding_CS"/>
</dbReference>
<keyword evidence="2" id="KW-0812">Transmembrane</keyword>
<comment type="caution">
    <text evidence="5">The sequence shown here is derived from an EMBL/GenBank/DDBJ whole genome shotgun (WGS) entry which is preliminary data.</text>
</comment>
<evidence type="ECO:0000256" key="2">
    <source>
        <dbReference type="SAM" id="Phobius"/>
    </source>
</evidence>
<gene>
    <name evidence="5" type="ORF">CTAYLR_005400</name>
</gene>
<dbReference type="Pfam" id="PF00550">
    <property type="entry name" value="PP-binding"/>
    <property type="match status" value="1"/>
</dbReference>
<dbReference type="SUPFAM" id="SSF51161">
    <property type="entry name" value="Trimeric LpxA-like enzymes"/>
    <property type="match status" value="1"/>
</dbReference>
<dbReference type="InterPro" id="IPR045851">
    <property type="entry name" value="AMP-bd_C_sf"/>
</dbReference>
<dbReference type="SUPFAM" id="SSF56801">
    <property type="entry name" value="Acetyl-CoA synthetase-like"/>
    <property type="match status" value="1"/>
</dbReference>
<organism evidence="5 6">
    <name type="scientific">Chrysophaeum taylorii</name>
    <dbReference type="NCBI Taxonomy" id="2483200"/>
    <lineage>
        <taxon>Eukaryota</taxon>
        <taxon>Sar</taxon>
        <taxon>Stramenopiles</taxon>
        <taxon>Ochrophyta</taxon>
        <taxon>Pelagophyceae</taxon>
        <taxon>Pelagomonadales</taxon>
        <taxon>Pelagomonadaceae</taxon>
        <taxon>Chrysophaeum</taxon>
    </lineage>
</organism>
<dbReference type="PANTHER" id="PTHR22754:SF32">
    <property type="entry name" value="DISCO-INTERACTING PROTEIN 2"/>
    <property type="match status" value="1"/>
</dbReference>
<keyword evidence="6" id="KW-1185">Reference proteome</keyword>
<feature type="transmembrane region" description="Helical" evidence="2">
    <location>
        <begin position="1034"/>
        <end position="1059"/>
    </location>
</feature>
<feature type="region of interest" description="Disordered" evidence="1">
    <location>
        <begin position="737"/>
        <end position="760"/>
    </location>
</feature>
<dbReference type="InterPro" id="IPR042099">
    <property type="entry name" value="ANL_N_sf"/>
</dbReference>
<evidence type="ECO:0000259" key="4">
    <source>
        <dbReference type="Pfam" id="PF00550"/>
    </source>
</evidence>
<keyword evidence="2" id="KW-0472">Membrane</keyword>
<feature type="transmembrane region" description="Helical" evidence="2">
    <location>
        <begin position="1274"/>
        <end position="1303"/>
    </location>
</feature>
<dbReference type="Gene3D" id="3.30.300.30">
    <property type="match status" value="1"/>
</dbReference>
<feature type="transmembrane region" description="Helical" evidence="2">
    <location>
        <begin position="1329"/>
        <end position="1352"/>
    </location>
</feature>
<evidence type="ECO:0008006" key="7">
    <source>
        <dbReference type="Google" id="ProtNLM"/>
    </source>
</evidence>
<evidence type="ECO:0000256" key="1">
    <source>
        <dbReference type="SAM" id="MobiDB-lite"/>
    </source>
</evidence>
<evidence type="ECO:0000259" key="3">
    <source>
        <dbReference type="Pfam" id="PF00501"/>
    </source>
</evidence>
<sequence>MTSSKPQWWRPFSEEPTWQAQARKTTAALDKETFLTWLDGNGAEASKLSFGGVWGRSEFLAKWLLGDVGLAAGDRALLVYAPGPEFFVAFIGCLRAGVFAVPSYPPDPANLRRGLEKLDLVSTSCSAEVGLTDNVVHKLRVTTSIWHAWPRMRWHNTENLGQGDDDASSPLFHRLARSQTDAFRSTTLYRRFFSSGESAPRPRAGSMPAVGQVSTSSNFDEATGQPVLDGKHHDVARKSLVAAHGEQQESFAIDQATPDSIAFLQFTSGSTGCVRALSFKFLRLTSSDLPLRLRRDPKGVMVAHSNIWHNLNEIYFAWYRHMAEIQFGKPEADRYYDLAYPSLRVIYVSWVPQFHDMGLMLMFVGPFLAGYHMVNFSPLSFLANPLMWMRAVSKYRALGTSAPDFAYHLSTKRAASADDISDIDLSSLVNMGFGCGQRCVPSVIREFDAFFSMNCKLPDDKKFVATCCDLDGLVTSRQRPDLASCGSEFVIDVHIVDAETRRVVPESATGELWVGSGSVTLGYWGKPELSDDVFCARLDPDDGKTYLRTGDEAFLEDGRLFICGRIKDMIVVGGRNYYSDDAEIAATEAAGDDVRPGCVAAFSQVIDEKEHAECLVIVLEVRDHAVSKTKNLATTITRNVAGAIGLRPNRVVFIKQKTILKTTSGKIRRRATRDALLAGELQVVFDSNPSKVSGGESHERMQYAKATTPNAQVDRDEAPAGLLEWVGRFIGSYVNADSTVPDPSNDDDAASSLVVRPQSDDDQSVVVDAEVFDESAYTSITLRNESDGLGVAWPETIRSLVSSEISFTTDMPGEDDEHDLEKDEAALISRALREHVDESTISSALAIAPIMSSTTDFSEETIRRAQFAYTLSCLLSALESMADLSEVVSQQTSVAQIGLTSQDAMSVQARLSKQLGVELKLTMLMDSDLTIAGLCDEILKIARGENESPLAPIVPLPVGVDFGSTKLLPRWAVDVAQVLSVVVVVVLVSIALIPSYHFGHWVQWRAKSIGSKRVDVRRDNAPWSHIKVAGTRNVYTYGLLIPSIIPLFMVSLTTIIILAKWLIIGRYRVGAARRGTPYFVRWWFVDRLIDQFSLWVGMFIYDTLFINFFYLLMGARVSPRARIKVLLREFDLISAGSHATLSGAVFARMFEPDGGMRFARVIFEPHSETKSQSVVMPGCKIEHGAVLDHGSATMAGMQLASGSLYQSNPAQLAGIANVATSSPPSTASWLWFELAKVTTLPCYLYASFFASNVFLEYTSRQVDWYAWRFRYRELAYFVLGYIAAMFVSGGVSGVVVVLLKWILIGRLHPGSSVRHDWTWRLRTWFLEWIWYRIVFGFGSLVWDETGLASTLLMKALGMRVWFVLQCRYQTSFLLGPCSVVVSSAHTVLLTIVGTGLRQPL</sequence>
<proteinExistence type="predicted"/>
<protein>
    <recommendedName>
        <fullName evidence="7">Carrier domain-containing protein</fullName>
    </recommendedName>
</protein>
<dbReference type="Gene3D" id="3.40.50.12780">
    <property type="entry name" value="N-terminal domain of ligase-like"/>
    <property type="match status" value="2"/>
</dbReference>
<dbReference type="Proteomes" id="UP001230188">
    <property type="component" value="Unassembled WGS sequence"/>
</dbReference>